<gene>
    <name evidence="2" type="ORF">RFI_04504</name>
</gene>
<evidence type="ECO:0000313" key="2">
    <source>
        <dbReference type="EMBL" id="ETO32616.1"/>
    </source>
</evidence>
<organism evidence="2 3">
    <name type="scientific">Reticulomyxa filosa</name>
    <dbReference type="NCBI Taxonomy" id="46433"/>
    <lineage>
        <taxon>Eukaryota</taxon>
        <taxon>Sar</taxon>
        <taxon>Rhizaria</taxon>
        <taxon>Retaria</taxon>
        <taxon>Foraminifera</taxon>
        <taxon>Monothalamids</taxon>
        <taxon>Reticulomyxidae</taxon>
        <taxon>Reticulomyxa</taxon>
    </lineage>
</organism>
<evidence type="ECO:0000256" key="1">
    <source>
        <dbReference type="SAM" id="Phobius"/>
    </source>
</evidence>
<dbReference type="AlphaFoldDB" id="X6P308"/>
<reference evidence="2 3" key="1">
    <citation type="journal article" date="2013" name="Curr. Biol.">
        <title>The Genome of the Foraminiferan Reticulomyxa filosa.</title>
        <authorList>
            <person name="Glockner G."/>
            <person name="Hulsmann N."/>
            <person name="Schleicher M."/>
            <person name="Noegel A.A."/>
            <person name="Eichinger L."/>
            <person name="Gallinger C."/>
            <person name="Pawlowski J."/>
            <person name="Sierra R."/>
            <person name="Euteneuer U."/>
            <person name="Pillet L."/>
            <person name="Moustafa A."/>
            <person name="Platzer M."/>
            <person name="Groth M."/>
            <person name="Szafranski K."/>
            <person name="Schliwa M."/>
        </authorList>
    </citation>
    <scope>NUCLEOTIDE SEQUENCE [LARGE SCALE GENOMIC DNA]</scope>
</reference>
<proteinExistence type="predicted"/>
<sequence length="171" mass="20424">MVFFSFQKKENDKKLNPDLTEESKTDENTIQSEHTIKKIKLCLNCFDFIQKLHRSLVTTNIQILIEPFQKAIRTEFSHSPKMTNIAALLKKFYLLKKHFLKFFCKNALTLIVHITIIYTALCAHHYNSHYNINVYGLLDLPNKKIKKILNLHFLNILFFWTWIFEFFFSAF</sequence>
<evidence type="ECO:0000313" key="3">
    <source>
        <dbReference type="Proteomes" id="UP000023152"/>
    </source>
</evidence>
<accession>X6P308</accession>
<keyword evidence="3" id="KW-1185">Reference proteome</keyword>
<comment type="caution">
    <text evidence="2">The sequence shown here is derived from an EMBL/GenBank/DDBJ whole genome shotgun (WGS) entry which is preliminary data.</text>
</comment>
<keyword evidence="1" id="KW-0472">Membrane</keyword>
<feature type="transmembrane region" description="Helical" evidence="1">
    <location>
        <begin position="107"/>
        <end position="128"/>
    </location>
</feature>
<keyword evidence="1" id="KW-1133">Transmembrane helix</keyword>
<name>X6P308_RETFI</name>
<dbReference type="EMBL" id="ASPP01004056">
    <property type="protein sequence ID" value="ETO32616.1"/>
    <property type="molecule type" value="Genomic_DNA"/>
</dbReference>
<keyword evidence="1" id="KW-0812">Transmembrane</keyword>
<feature type="transmembrane region" description="Helical" evidence="1">
    <location>
        <begin position="148"/>
        <end position="168"/>
    </location>
</feature>
<dbReference type="Proteomes" id="UP000023152">
    <property type="component" value="Unassembled WGS sequence"/>
</dbReference>
<protein>
    <submittedName>
        <fullName evidence="2">Uncharacterized protein</fullName>
    </submittedName>
</protein>